<gene>
    <name evidence="1" type="ORF">P7D78_18170</name>
</gene>
<reference evidence="1" key="1">
    <citation type="submission" date="2023-03" db="EMBL/GenBank/DDBJ databases">
        <authorList>
            <person name="Shen W."/>
            <person name="Cai J."/>
        </authorList>
    </citation>
    <scope>NUCLEOTIDE SEQUENCE</scope>
    <source>
        <strain evidence="1">B646-2</strain>
    </source>
</reference>
<dbReference type="AlphaFoldDB" id="A0AAW8SYY5"/>
<comment type="caution">
    <text evidence="1">The sequence shown here is derived from an EMBL/GenBank/DDBJ whole genome shotgun (WGS) entry which is preliminary data.</text>
</comment>
<organism evidence="1 2">
    <name type="scientific">Enterococcus raffinosus</name>
    <dbReference type="NCBI Taxonomy" id="71452"/>
    <lineage>
        <taxon>Bacteria</taxon>
        <taxon>Bacillati</taxon>
        <taxon>Bacillota</taxon>
        <taxon>Bacilli</taxon>
        <taxon>Lactobacillales</taxon>
        <taxon>Enterococcaceae</taxon>
        <taxon>Enterococcus</taxon>
    </lineage>
</organism>
<evidence type="ECO:0008006" key="3">
    <source>
        <dbReference type="Google" id="ProtNLM"/>
    </source>
</evidence>
<evidence type="ECO:0000313" key="2">
    <source>
        <dbReference type="Proteomes" id="UP001249240"/>
    </source>
</evidence>
<accession>A0AAW8SYY5</accession>
<name>A0AAW8SYY5_9ENTE</name>
<proteinExistence type="predicted"/>
<dbReference type="RefSeq" id="WP_070723350.1">
    <property type="nucleotide sequence ID" value="NZ_CABLCA010000021.1"/>
</dbReference>
<dbReference type="Proteomes" id="UP001249240">
    <property type="component" value="Unassembled WGS sequence"/>
</dbReference>
<evidence type="ECO:0000313" key="1">
    <source>
        <dbReference type="EMBL" id="MDT2540035.1"/>
    </source>
</evidence>
<sequence>MKTYWYVSLNNKYPKPMKGQHRRVVMSVQMKAKYSIVEMIREATPVEIDHCKLIYLGKGFFFDTQIQQGLAKNLSRMKIWKQNST</sequence>
<dbReference type="EMBL" id="JARPXM010000025">
    <property type="protein sequence ID" value="MDT2540035.1"/>
    <property type="molecule type" value="Genomic_DNA"/>
</dbReference>
<protein>
    <recommendedName>
        <fullName evidence="3">Transposase</fullName>
    </recommendedName>
</protein>